<dbReference type="SUPFAM" id="SSF55729">
    <property type="entry name" value="Acyl-CoA N-acyltransferases (Nat)"/>
    <property type="match status" value="1"/>
</dbReference>
<evidence type="ECO:0000256" key="2">
    <source>
        <dbReference type="ARBA" id="ARBA00023315"/>
    </source>
</evidence>
<gene>
    <name evidence="5" type="ORF">AKJ08_2347</name>
</gene>
<sequence length="236" mass="26058">MGADLVERACRHVPLPRSGIDAEGLVSDPEARAAIRDVLRALAEHVAPNGEPAHGGVRLETPDLVLREFVPADWEAVHAYAADAEVVRYELWGPNTEVQSRAFVDAVIRSRAEDPRRAFELAVTLRSTGQLIGGAGLRVRDAAHREGDIGYALHPAFWRRGFGTQVARALVRFGLDELALHRIWATCHCENAASARVLAKAGFQYEGTLRAHRFQRGEWRDSLLFAILETDPRSDA</sequence>
<dbReference type="STRING" id="1391653.AKJ08_2347"/>
<keyword evidence="2" id="KW-0012">Acyltransferase</keyword>
<dbReference type="Pfam" id="PF13302">
    <property type="entry name" value="Acetyltransf_3"/>
    <property type="match status" value="1"/>
</dbReference>
<evidence type="ECO:0000256" key="3">
    <source>
        <dbReference type="ARBA" id="ARBA00038502"/>
    </source>
</evidence>
<evidence type="ECO:0000256" key="1">
    <source>
        <dbReference type="ARBA" id="ARBA00022679"/>
    </source>
</evidence>
<dbReference type="InterPro" id="IPR051531">
    <property type="entry name" value="N-acetyltransferase"/>
</dbReference>
<protein>
    <submittedName>
        <fullName evidence="5">Acetyltransferase, GNAT family</fullName>
    </submittedName>
</protein>
<dbReference type="Proteomes" id="UP000055590">
    <property type="component" value="Chromosome"/>
</dbReference>
<comment type="similarity">
    <text evidence="3">Belongs to the acetyltransferase family. RimJ subfamily.</text>
</comment>
<name>A0A0K1PEL8_9BACT</name>
<dbReference type="InterPro" id="IPR000182">
    <property type="entry name" value="GNAT_dom"/>
</dbReference>
<evidence type="ECO:0000313" key="6">
    <source>
        <dbReference type="Proteomes" id="UP000055590"/>
    </source>
</evidence>
<dbReference type="EMBL" id="CP012332">
    <property type="protein sequence ID" value="AKU91960.1"/>
    <property type="molecule type" value="Genomic_DNA"/>
</dbReference>
<dbReference type="GO" id="GO:0016747">
    <property type="term" value="F:acyltransferase activity, transferring groups other than amino-acyl groups"/>
    <property type="evidence" value="ECO:0007669"/>
    <property type="project" value="InterPro"/>
</dbReference>
<dbReference type="Gene3D" id="3.40.630.30">
    <property type="match status" value="1"/>
</dbReference>
<dbReference type="PROSITE" id="PS51186">
    <property type="entry name" value="GNAT"/>
    <property type="match status" value="1"/>
</dbReference>
<organism evidence="5 6">
    <name type="scientific">Vulgatibacter incomptus</name>
    <dbReference type="NCBI Taxonomy" id="1391653"/>
    <lineage>
        <taxon>Bacteria</taxon>
        <taxon>Pseudomonadati</taxon>
        <taxon>Myxococcota</taxon>
        <taxon>Myxococcia</taxon>
        <taxon>Myxococcales</taxon>
        <taxon>Cystobacterineae</taxon>
        <taxon>Vulgatibacteraceae</taxon>
        <taxon>Vulgatibacter</taxon>
    </lineage>
</organism>
<evidence type="ECO:0000313" key="5">
    <source>
        <dbReference type="EMBL" id="AKU91960.1"/>
    </source>
</evidence>
<dbReference type="KEGG" id="vin:AKJ08_2347"/>
<keyword evidence="1 5" id="KW-0808">Transferase</keyword>
<keyword evidence="6" id="KW-1185">Reference proteome</keyword>
<reference evidence="5 6" key="1">
    <citation type="submission" date="2015-08" db="EMBL/GenBank/DDBJ databases">
        <authorList>
            <person name="Babu N.S."/>
            <person name="Beckwith C.J."/>
            <person name="Beseler K.G."/>
            <person name="Brison A."/>
            <person name="Carone J.V."/>
            <person name="Caskin T.P."/>
            <person name="Diamond M."/>
            <person name="Durham M.E."/>
            <person name="Foxe J.M."/>
            <person name="Go M."/>
            <person name="Henderson B.A."/>
            <person name="Jones I.B."/>
            <person name="McGettigan J.A."/>
            <person name="Micheletti S.J."/>
            <person name="Nasrallah M.E."/>
            <person name="Ortiz D."/>
            <person name="Piller C.R."/>
            <person name="Privatt S.R."/>
            <person name="Schneider S.L."/>
            <person name="Sharp S."/>
            <person name="Smith T.C."/>
            <person name="Stanton J.D."/>
            <person name="Ullery H.E."/>
            <person name="Wilson R.J."/>
            <person name="Serrano M.G."/>
            <person name="Buck G."/>
            <person name="Lee V."/>
            <person name="Wang Y."/>
            <person name="Carvalho R."/>
            <person name="Voegtly L."/>
            <person name="Shi R."/>
            <person name="Duckworth R."/>
            <person name="Johnson A."/>
            <person name="Loviza R."/>
            <person name="Walstead R."/>
            <person name="Shah Z."/>
            <person name="Kiflezghi M."/>
            <person name="Wade K."/>
            <person name="Ball S.L."/>
            <person name="Bradley K.W."/>
            <person name="Asai D.J."/>
            <person name="Bowman C.A."/>
            <person name="Russell D.A."/>
            <person name="Pope W.H."/>
            <person name="Jacobs-Sera D."/>
            <person name="Hendrix R.W."/>
            <person name="Hatfull G.F."/>
        </authorList>
    </citation>
    <scope>NUCLEOTIDE SEQUENCE [LARGE SCALE GENOMIC DNA]</scope>
    <source>
        <strain evidence="5 6">DSM 27710</strain>
    </source>
</reference>
<dbReference type="PANTHER" id="PTHR43792">
    <property type="entry name" value="GNAT FAMILY, PUTATIVE (AFU_ORTHOLOGUE AFUA_3G00765)-RELATED-RELATED"/>
    <property type="match status" value="1"/>
</dbReference>
<dbReference type="PANTHER" id="PTHR43792:SF8">
    <property type="entry name" value="[RIBOSOMAL PROTEIN US5]-ALANINE N-ACETYLTRANSFERASE"/>
    <property type="match status" value="1"/>
</dbReference>
<feature type="domain" description="N-acetyltransferase" evidence="4">
    <location>
        <begin position="64"/>
        <end position="226"/>
    </location>
</feature>
<dbReference type="InterPro" id="IPR016181">
    <property type="entry name" value="Acyl_CoA_acyltransferase"/>
</dbReference>
<dbReference type="AlphaFoldDB" id="A0A0K1PEL8"/>
<proteinExistence type="inferred from homology"/>
<accession>A0A0K1PEL8</accession>
<evidence type="ECO:0000259" key="4">
    <source>
        <dbReference type="PROSITE" id="PS51186"/>
    </source>
</evidence>